<evidence type="ECO:0000313" key="2">
    <source>
        <dbReference type="Proteomes" id="UP001056707"/>
    </source>
</evidence>
<dbReference type="RefSeq" id="WP_252749921.1">
    <property type="nucleotide sequence ID" value="NZ_CP097116.1"/>
</dbReference>
<name>A0ABY5BQ24_9LACO</name>
<dbReference type="EMBL" id="CP097116">
    <property type="protein sequence ID" value="USS85026.1"/>
    <property type="molecule type" value="Genomic_DNA"/>
</dbReference>
<evidence type="ECO:0000313" key="1">
    <source>
        <dbReference type="EMBL" id="USS85026.1"/>
    </source>
</evidence>
<organism evidence="1 2">
    <name type="scientific">Fructilactobacillus myrtifloralis</name>
    <dbReference type="NCBI Taxonomy" id="2940301"/>
    <lineage>
        <taxon>Bacteria</taxon>
        <taxon>Bacillati</taxon>
        <taxon>Bacillota</taxon>
        <taxon>Bacilli</taxon>
        <taxon>Lactobacillales</taxon>
        <taxon>Lactobacillaceae</taxon>
        <taxon>Fructilactobacillus</taxon>
    </lineage>
</organism>
<protein>
    <submittedName>
        <fullName evidence="1">Uncharacterized protein</fullName>
    </submittedName>
</protein>
<sequence>MMVEALTLVDVLSDRLVEALADPLMELTLLSSEPEVLAEVLMDFTADILAEALFAADMLVEAELVPEP</sequence>
<reference evidence="1" key="1">
    <citation type="submission" date="2022-05" db="EMBL/GenBank/DDBJ databases">
        <authorList>
            <person name="Oliphant S.A."/>
            <person name="Watson-Haigh N.S."/>
            <person name="Sumby K.M."/>
            <person name="Gardner J.M."/>
            <person name="Jiranek V."/>
        </authorList>
    </citation>
    <scope>NUCLEOTIDE SEQUENCE</scope>
    <source>
        <strain evidence="1">KI16_H9</strain>
    </source>
</reference>
<dbReference type="Proteomes" id="UP001056707">
    <property type="component" value="Chromosome"/>
</dbReference>
<gene>
    <name evidence="1" type="ORF">M3M35_06980</name>
</gene>
<accession>A0ABY5BQ24</accession>
<keyword evidence="2" id="KW-1185">Reference proteome</keyword>
<proteinExistence type="predicted"/>